<proteinExistence type="predicted"/>
<keyword evidence="2" id="KW-1185">Reference proteome</keyword>
<accession>A0A9Q1CKC1</accession>
<sequence length="175" mass="19512">MLRDRIVCGMKNDEIRRELLQESDLTLQKCISLVQSAEVTAQRAKTMSHSSASNMSDVSFVTGGKYNSKAKSKTKRSFADKQSSDIIKDCKFCGQSHTKTRNACPASDAVCKCCGKVGHFAIKGRLKKSRKYKSVKELESQTQSDSQSDFDTDVEECAIIDLYNVNNVNNKTCFQ</sequence>
<dbReference type="AlphaFoldDB" id="A0A9Q1CKC1"/>
<reference evidence="1" key="1">
    <citation type="submission" date="2021-10" db="EMBL/GenBank/DDBJ databases">
        <title>Tropical sea cucumber genome reveals ecological adaptation and Cuvierian tubules defense mechanism.</title>
        <authorList>
            <person name="Chen T."/>
        </authorList>
    </citation>
    <scope>NUCLEOTIDE SEQUENCE</scope>
    <source>
        <strain evidence="1">Nanhai2018</strain>
        <tissue evidence="1">Muscle</tissue>
    </source>
</reference>
<evidence type="ECO:0000313" key="1">
    <source>
        <dbReference type="EMBL" id="KAJ8046886.1"/>
    </source>
</evidence>
<dbReference type="OrthoDB" id="5978043at2759"/>
<comment type="caution">
    <text evidence="1">The sequence shown here is derived from an EMBL/GenBank/DDBJ whole genome shotgun (WGS) entry which is preliminary data.</text>
</comment>
<dbReference type="EMBL" id="JAIZAY010000002">
    <property type="protein sequence ID" value="KAJ8046886.1"/>
    <property type="molecule type" value="Genomic_DNA"/>
</dbReference>
<dbReference type="Proteomes" id="UP001152320">
    <property type="component" value="Chromosome 2"/>
</dbReference>
<protein>
    <submittedName>
        <fullName evidence="1">Uncharacterized protein</fullName>
    </submittedName>
</protein>
<name>A0A9Q1CKC1_HOLLE</name>
<evidence type="ECO:0000313" key="2">
    <source>
        <dbReference type="Proteomes" id="UP001152320"/>
    </source>
</evidence>
<gene>
    <name evidence="1" type="ORF">HOLleu_05716</name>
</gene>
<organism evidence="1 2">
    <name type="scientific">Holothuria leucospilota</name>
    <name type="common">Black long sea cucumber</name>
    <name type="synonym">Mertensiothuria leucospilota</name>
    <dbReference type="NCBI Taxonomy" id="206669"/>
    <lineage>
        <taxon>Eukaryota</taxon>
        <taxon>Metazoa</taxon>
        <taxon>Echinodermata</taxon>
        <taxon>Eleutherozoa</taxon>
        <taxon>Echinozoa</taxon>
        <taxon>Holothuroidea</taxon>
        <taxon>Aspidochirotacea</taxon>
        <taxon>Aspidochirotida</taxon>
        <taxon>Holothuriidae</taxon>
        <taxon>Holothuria</taxon>
    </lineage>
</organism>